<evidence type="ECO:0000256" key="1">
    <source>
        <dbReference type="SAM" id="MobiDB-lite"/>
    </source>
</evidence>
<dbReference type="InterPro" id="IPR036689">
    <property type="entry name" value="ESAT-6-like_sf"/>
</dbReference>
<dbReference type="Gene3D" id="1.10.287.1060">
    <property type="entry name" value="ESAT-6-like"/>
    <property type="match status" value="1"/>
</dbReference>
<feature type="region of interest" description="Disordered" evidence="1">
    <location>
        <begin position="78"/>
        <end position="102"/>
    </location>
</feature>
<evidence type="ECO:0000313" key="2">
    <source>
        <dbReference type="EMBL" id="ROR37394.1"/>
    </source>
</evidence>
<protein>
    <recommendedName>
        <fullName evidence="6">Excreted virulence factor EspC (Type VII ESX diderm)</fullName>
    </recommendedName>
</protein>
<sequence length="102" mass="10833">MSERISVDPAELRASAAAARSIGEELQQPATTAVAASRSTGSELAGWSIGGQLQRLAEGWDPTLDRLAERLTTTASALEATAQGHEWNDDRIAGTWRGNGER</sequence>
<dbReference type="EMBL" id="RKQG01000002">
    <property type="protein sequence ID" value="RPE29148.1"/>
    <property type="molecule type" value="Genomic_DNA"/>
</dbReference>
<evidence type="ECO:0000313" key="3">
    <source>
        <dbReference type="EMBL" id="RPE29148.1"/>
    </source>
</evidence>
<name>A0A3N4R6V4_9ACTN</name>
<dbReference type="RefSeq" id="WP_123820738.1">
    <property type="nucleotide sequence ID" value="NZ_JBEYIY010000014.1"/>
</dbReference>
<evidence type="ECO:0000313" key="5">
    <source>
        <dbReference type="Proteomes" id="UP000267408"/>
    </source>
</evidence>
<dbReference type="AlphaFoldDB" id="A0A3N4R6V4"/>
<gene>
    <name evidence="3" type="ORF">EDD38_6298</name>
    <name evidence="2" type="ORF">EDD39_5534</name>
</gene>
<keyword evidence="4" id="KW-1185">Reference proteome</keyword>
<dbReference type="SUPFAM" id="SSF140453">
    <property type="entry name" value="EsxAB dimer-like"/>
    <property type="match status" value="1"/>
</dbReference>
<proteinExistence type="predicted"/>
<evidence type="ECO:0000313" key="4">
    <source>
        <dbReference type="Proteomes" id="UP000266906"/>
    </source>
</evidence>
<dbReference type="EMBL" id="RJVJ01000002">
    <property type="protein sequence ID" value="ROR37394.1"/>
    <property type="molecule type" value="Genomic_DNA"/>
</dbReference>
<accession>A0A3N4R6V4</accession>
<evidence type="ECO:0008006" key="6">
    <source>
        <dbReference type="Google" id="ProtNLM"/>
    </source>
</evidence>
<reference evidence="4 5" key="1">
    <citation type="submission" date="2018-11" db="EMBL/GenBank/DDBJ databases">
        <title>Sequencing the genomes of 1000 actinobacteria strains.</title>
        <authorList>
            <person name="Klenk H.-P."/>
        </authorList>
    </citation>
    <scope>NUCLEOTIDE SEQUENCE [LARGE SCALE GENOMIC DNA]</scope>
    <source>
        <strain evidence="2 5">DSM 44780</strain>
        <strain evidence="3 4">DSM 44781</strain>
    </source>
</reference>
<dbReference type="Proteomes" id="UP000267408">
    <property type="component" value="Unassembled WGS sequence"/>
</dbReference>
<comment type="caution">
    <text evidence="3">The sequence shown here is derived from an EMBL/GenBank/DDBJ whole genome shotgun (WGS) entry which is preliminary data.</text>
</comment>
<organism evidence="3 4">
    <name type="scientific">Kitasatospora cineracea</name>
    <dbReference type="NCBI Taxonomy" id="88074"/>
    <lineage>
        <taxon>Bacteria</taxon>
        <taxon>Bacillati</taxon>
        <taxon>Actinomycetota</taxon>
        <taxon>Actinomycetes</taxon>
        <taxon>Kitasatosporales</taxon>
        <taxon>Streptomycetaceae</taxon>
        <taxon>Kitasatospora</taxon>
    </lineage>
</organism>
<dbReference type="Proteomes" id="UP000266906">
    <property type="component" value="Unassembled WGS sequence"/>
</dbReference>
<accession>A0A8G1UF35</accession>